<dbReference type="SUPFAM" id="SSF53254">
    <property type="entry name" value="Phosphoglycerate mutase-like"/>
    <property type="match status" value="1"/>
</dbReference>
<dbReference type="InterPro" id="IPR013078">
    <property type="entry name" value="His_Pase_superF_clade-1"/>
</dbReference>
<feature type="active site" description="Tele-phosphohistidine intermediate" evidence="1">
    <location>
        <position position="8"/>
    </location>
</feature>
<evidence type="ECO:0000313" key="3">
    <source>
        <dbReference type="EMBL" id="MCM1981372.1"/>
    </source>
</evidence>
<dbReference type="EMBL" id="JTHE03000005">
    <property type="protein sequence ID" value="MCM1981372.1"/>
    <property type="molecule type" value="Genomic_DNA"/>
</dbReference>
<dbReference type="PANTHER" id="PTHR48100">
    <property type="entry name" value="BROAD-SPECIFICITY PHOSPHATASE YOR283W-RELATED"/>
    <property type="match status" value="1"/>
</dbReference>
<reference evidence="3 4" key="1">
    <citation type="journal article" date="2015" name="Genome Announc.">
        <title>Draft Genome Sequence of Filamentous Marine Cyanobacterium Lyngbya confervoides Strain BDU141951.</title>
        <authorList>
            <person name="Chandrababunaidu M.M."/>
            <person name="Sen D."/>
            <person name="Tripathy S."/>
        </authorList>
    </citation>
    <scope>NUCLEOTIDE SEQUENCE [LARGE SCALE GENOMIC DNA]</scope>
    <source>
        <strain evidence="3 4">BDU141951</strain>
    </source>
</reference>
<accession>A0ABD4SZ83</accession>
<dbReference type="InterPro" id="IPR029033">
    <property type="entry name" value="His_PPase_superfam"/>
</dbReference>
<evidence type="ECO:0000256" key="2">
    <source>
        <dbReference type="PIRSR" id="PIRSR613078-2"/>
    </source>
</evidence>
<protein>
    <submittedName>
        <fullName evidence="3">Histidine phosphatase family protein</fullName>
    </submittedName>
</protein>
<dbReference type="AlphaFoldDB" id="A0ABD4SZ83"/>
<gene>
    <name evidence="3" type="ORF">QQ91_0000810</name>
</gene>
<comment type="caution">
    <text evidence="3">The sequence shown here is derived from an EMBL/GenBank/DDBJ whole genome shotgun (WGS) entry which is preliminary data.</text>
</comment>
<dbReference type="InterPro" id="IPR050275">
    <property type="entry name" value="PGM_Phosphatase"/>
</dbReference>
<keyword evidence="4" id="KW-1185">Reference proteome</keyword>
<dbReference type="Gene3D" id="3.40.50.1240">
    <property type="entry name" value="Phosphoglycerate mutase-like"/>
    <property type="match status" value="1"/>
</dbReference>
<feature type="active site" description="Proton donor/acceptor" evidence="1">
    <location>
        <position position="81"/>
    </location>
</feature>
<evidence type="ECO:0000313" key="4">
    <source>
        <dbReference type="Proteomes" id="UP000031561"/>
    </source>
</evidence>
<dbReference type="RefSeq" id="WP_166278791.1">
    <property type="nucleotide sequence ID" value="NZ_JTHE03000005.1"/>
</dbReference>
<dbReference type="CDD" id="cd07067">
    <property type="entry name" value="HP_PGM_like"/>
    <property type="match status" value="1"/>
</dbReference>
<evidence type="ECO:0000256" key="1">
    <source>
        <dbReference type="PIRSR" id="PIRSR613078-1"/>
    </source>
</evidence>
<proteinExistence type="predicted"/>
<dbReference type="SMART" id="SM00855">
    <property type="entry name" value="PGAM"/>
    <property type="match status" value="1"/>
</dbReference>
<dbReference type="Pfam" id="PF00300">
    <property type="entry name" value="His_Phos_1"/>
    <property type="match status" value="1"/>
</dbReference>
<organism evidence="3 4">
    <name type="scientific">Lyngbya confervoides BDU141951</name>
    <dbReference type="NCBI Taxonomy" id="1574623"/>
    <lineage>
        <taxon>Bacteria</taxon>
        <taxon>Bacillati</taxon>
        <taxon>Cyanobacteriota</taxon>
        <taxon>Cyanophyceae</taxon>
        <taxon>Oscillatoriophycideae</taxon>
        <taxon>Oscillatoriales</taxon>
        <taxon>Microcoleaceae</taxon>
        <taxon>Lyngbya</taxon>
    </lineage>
</organism>
<dbReference type="Proteomes" id="UP000031561">
    <property type="component" value="Unassembled WGS sequence"/>
</dbReference>
<sequence length="216" mass="24265">MKILLVRHAESLGNLRGEIQGQQESPLSETGQQQAQQLAQYLQHQIWSPTHIYTSPLQRARQTAEILALGRPLLLESTLMEIHNGILEGLTWTEAQLQYPQLCEQLLASSDPLRIPGAESLQAVAKRSRQFWDKLGARHSDDDRLWIISHGGLLQYLIQVLLGCSAVWGLTILPTALFEFDCPAAARGSRHPYNPTTQVIRRFNERPHLLLSAALP</sequence>
<feature type="binding site" evidence="2">
    <location>
        <begin position="7"/>
        <end position="14"/>
    </location>
    <ligand>
        <name>substrate</name>
    </ligand>
</feature>
<feature type="binding site" evidence="2">
    <location>
        <position position="59"/>
    </location>
    <ligand>
        <name>substrate</name>
    </ligand>
</feature>
<name>A0ABD4SZ83_9CYAN</name>